<feature type="domain" description="Dermonecrotic toxin N-terminal" evidence="2">
    <location>
        <begin position="89"/>
        <end position="335"/>
    </location>
</feature>
<dbReference type="AlphaFoldDB" id="A0A845SKJ7"/>
<feature type="region of interest" description="Disordered" evidence="1">
    <location>
        <begin position="1"/>
        <end position="44"/>
    </location>
</feature>
<proteinExistence type="predicted"/>
<dbReference type="InterPro" id="IPR046673">
    <property type="entry name" value="ToxA_N"/>
</dbReference>
<reference evidence="3 4" key="2">
    <citation type="submission" date="2020-02" db="EMBL/GenBank/DDBJ databases">
        <title>The new genus of Enterobacteriales.</title>
        <authorList>
            <person name="Kim I.S."/>
        </authorList>
    </citation>
    <scope>NUCLEOTIDE SEQUENCE [LARGE SCALE GENOMIC DNA]</scope>
    <source>
        <strain evidence="3 4">SAP-6</strain>
    </source>
</reference>
<organism evidence="3 4">
    <name type="scientific">Acerihabitans arboris</name>
    <dbReference type="NCBI Taxonomy" id="2691583"/>
    <lineage>
        <taxon>Bacteria</taxon>
        <taxon>Pseudomonadati</taxon>
        <taxon>Pseudomonadota</taxon>
        <taxon>Gammaproteobacteria</taxon>
        <taxon>Enterobacterales</taxon>
        <taxon>Pectobacteriaceae</taxon>
        <taxon>Acerihabitans</taxon>
    </lineage>
</organism>
<comment type="caution">
    <text evidence="3">The sequence shown here is derived from an EMBL/GenBank/DDBJ whole genome shotgun (WGS) entry which is preliminary data.</text>
</comment>
<evidence type="ECO:0000259" key="2">
    <source>
        <dbReference type="Pfam" id="PF20178"/>
    </source>
</evidence>
<evidence type="ECO:0000313" key="3">
    <source>
        <dbReference type="EMBL" id="NDL63484.1"/>
    </source>
</evidence>
<evidence type="ECO:0000256" key="1">
    <source>
        <dbReference type="SAM" id="MobiDB-lite"/>
    </source>
</evidence>
<accession>A0A845SKJ7</accession>
<dbReference type="RefSeq" id="WP_162366211.1">
    <property type="nucleotide sequence ID" value="NZ_WUBS01000008.1"/>
</dbReference>
<dbReference type="Proteomes" id="UP000461443">
    <property type="component" value="Unassembled WGS sequence"/>
</dbReference>
<dbReference type="EMBL" id="WUBS01000008">
    <property type="protein sequence ID" value="NDL63484.1"/>
    <property type="molecule type" value="Genomic_DNA"/>
</dbReference>
<name>A0A845SKJ7_9GAMM</name>
<dbReference type="Pfam" id="PF20178">
    <property type="entry name" value="ToxA_N"/>
    <property type="match status" value="1"/>
</dbReference>
<evidence type="ECO:0000313" key="4">
    <source>
        <dbReference type="Proteomes" id="UP000461443"/>
    </source>
</evidence>
<sequence>MINTRDNPPVQAQHRRNAGKKQPVNMRWLPREPPSLSHPHQDTQPLIASKRSVLDEVIKSDSNSTENSIITNERNITASLTLLHQSYAKMYPELYSVAADEMKKALKKRTGLIVDPNKIFFHHFTEAQNDRYAVTGWRHDYSTPVESRTVTECMLSNFPADARDNLDVLDQMAGIYRDAATTISSFGAENQVPIKPSVVLSIVSDTDFFKVYTKKLTRYWTTDIPEMINISSLLSGLAQIKNKDHGIVDFYLKAFSIIPDANKEVKKYLFDINGFLATDLTVLTHASTSEVALYLPRGKQKIYRFPSLAKMKHWFAANCKSQDKRKLLAAHFSLYNRQEGAFYQGVDRWLELIGHEADNADYLDKIWTNRDEITGELIGVLTSGQMKRAYSDADSLIKSNTEVSRDMLMRYLSIANMLLPNPVTPLISIGMDIDKWVNGDNETERQQGAQALYGDGVNIVLMALSGVLEGRLAIPYDEMSFVPEHGAYRESITTEVRSGIQKIRKNYLKIQNERNIPETGNLAAHARGHSPGKQIIFGHRILQKIGDAGIKASRVDQAHLSKADDFGIMRGQDGKNYILINKKIYKVKSIGKKGFYYLDEEERIGIFLNPKSKKYINVDFSDPGHSELGSEGNNIPLLPRSDKIFLALSPRLRNMLRKITSQGIPADKIEKKIVFDKLNKIFIDPKTNKKLLKVSNNYYPLQEKTDGYIIFGMDEQQNEKKLMRVYFSAKNPGGMLITRGEWAKEIFTSSRLAHPLIKLRPLGILDPGETTLLQELQSVKYQSYYDSPLREIPDEFLPDAESDLLAKQSNRLQSTLVKLKPERCVVKKNALLNEKEMSNIKKHTLFVMEKCALAELENSGNINNLPEPGYRLVNFEIHLVKKGYPINVSSENGAGGKIAIVEKSHFTVKEIIGDRIVLQEADERQLKALSGRREALRKLYPGNVVTAHSRLRHETAAMAKLLEQGMTAPQLEEDVRARYGDMLIGMAHKAVYSPVIEEFTEAGSDFINNWLRFGDDDIDVVSARASEEAQKMLAEYALLNDWGPFAYRSAIYPTGVYGGLIKEGDVIIDRGFMSASAIPINSIEWLNNWTRNIARIKGDRVIMIFDKSVPKKIASNDFLTDHVLVKPGTPLKVLSIYAARDAKGDGVFVVGVSRGTGAEGVKDIFTGGPTARRRGRL</sequence>
<reference evidence="3 4" key="1">
    <citation type="submission" date="2019-12" db="EMBL/GenBank/DDBJ databases">
        <authorList>
            <person name="Lee S.D."/>
        </authorList>
    </citation>
    <scope>NUCLEOTIDE SEQUENCE [LARGE SCALE GENOMIC DNA]</scope>
    <source>
        <strain evidence="3 4">SAP-6</strain>
    </source>
</reference>
<protein>
    <recommendedName>
        <fullName evidence="2">Dermonecrotic toxin N-terminal domain-containing protein</fullName>
    </recommendedName>
</protein>
<keyword evidence="4" id="KW-1185">Reference proteome</keyword>
<gene>
    <name evidence="3" type="ORF">GRH90_12095</name>
</gene>